<dbReference type="RefSeq" id="WP_161339389.1">
    <property type="nucleotide sequence ID" value="NZ_JBHSDG010000004.1"/>
</dbReference>
<evidence type="ECO:0000313" key="2">
    <source>
        <dbReference type="EMBL" id="MZR22934.1"/>
    </source>
</evidence>
<dbReference type="OrthoDB" id="6088067at2"/>
<keyword evidence="1" id="KW-0732">Signal</keyword>
<dbReference type="EMBL" id="WTVA01000004">
    <property type="protein sequence ID" value="MZR22934.1"/>
    <property type="molecule type" value="Genomic_DNA"/>
</dbReference>
<feature type="chain" id="PRO_5032528814" evidence="1">
    <location>
        <begin position="23"/>
        <end position="158"/>
    </location>
</feature>
<keyword evidence="3" id="KW-1185">Reference proteome</keyword>
<comment type="caution">
    <text evidence="2">The sequence shown here is derived from an EMBL/GenBank/DDBJ whole genome shotgun (WGS) entry which is preliminary data.</text>
</comment>
<protein>
    <submittedName>
        <fullName evidence="2">Uncharacterized protein</fullName>
    </submittedName>
</protein>
<gene>
    <name evidence="2" type="ORF">GQF03_11375</name>
</gene>
<evidence type="ECO:0000313" key="3">
    <source>
        <dbReference type="Proteomes" id="UP000445696"/>
    </source>
</evidence>
<dbReference type="Proteomes" id="UP000445696">
    <property type="component" value="Unassembled WGS sequence"/>
</dbReference>
<accession>A0A845MIX5</accession>
<evidence type="ECO:0000256" key="1">
    <source>
        <dbReference type="SAM" id="SignalP"/>
    </source>
</evidence>
<name>A0A845MIX5_9PROT</name>
<dbReference type="AlphaFoldDB" id="A0A845MIX5"/>
<feature type="signal peptide" evidence="1">
    <location>
        <begin position="1"/>
        <end position="22"/>
    </location>
</feature>
<organism evidence="2 3">
    <name type="scientific">Sneathiella chungangensis</name>
    <dbReference type="NCBI Taxonomy" id="1418234"/>
    <lineage>
        <taxon>Bacteria</taxon>
        <taxon>Pseudomonadati</taxon>
        <taxon>Pseudomonadota</taxon>
        <taxon>Alphaproteobacteria</taxon>
        <taxon>Sneathiellales</taxon>
        <taxon>Sneathiellaceae</taxon>
        <taxon>Sneathiella</taxon>
    </lineage>
</organism>
<proteinExistence type="predicted"/>
<reference evidence="2 3" key="1">
    <citation type="journal article" date="2014" name="Int. J. Syst. Evol. Microbiol.">
        <title>Sneathiella chungangensis sp. nov., isolated from a marine sand, and emended description of the genus Sneathiella.</title>
        <authorList>
            <person name="Siamphan C."/>
            <person name="Kim H."/>
            <person name="Lee J.S."/>
            <person name="Kim W."/>
        </authorList>
    </citation>
    <scope>NUCLEOTIDE SEQUENCE [LARGE SCALE GENOMIC DNA]</scope>
    <source>
        <strain evidence="2 3">KCTC 32476</strain>
    </source>
</reference>
<sequence>MKGFWAALLAIIAVAGSTPALASAAQDGNNEAALRQVIEAAEADCQGYQDGKLILTRKAWPTVDLTGDGRPEMIVNAGEFRCSTAATLWCGTGGCPITVIVDGEAHMLFGRGWKVVDWSNLRVLLLEVHGSECGGTNLRKCVRAVVWSEGAFRSVDHK</sequence>